<dbReference type="AlphaFoldDB" id="A0A076PEB1"/>
<dbReference type="Proteomes" id="UP000028782">
    <property type="component" value="Chromosome"/>
</dbReference>
<name>A0A076PEB1_COMTE</name>
<feature type="transmembrane region" description="Helical" evidence="1">
    <location>
        <begin position="131"/>
        <end position="149"/>
    </location>
</feature>
<dbReference type="EMBL" id="CP006704">
    <property type="protein sequence ID" value="AIJ45119.1"/>
    <property type="molecule type" value="Genomic_DNA"/>
</dbReference>
<keyword evidence="1" id="KW-1133">Transmembrane helix</keyword>
<evidence type="ECO:0000313" key="3">
    <source>
        <dbReference type="EMBL" id="AIJ45119.1"/>
    </source>
</evidence>
<dbReference type="InterPro" id="IPR009936">
    <property type="entry name" value="DUF1468"/>
</dbReference>
<dbReference type="Pfam" id="PF07331">
    <property type="entry name" value="TctB"/>
    <property type="match status" value="1"/>
</dbReference>
<dbReference type="HOGENOM" id="CLU_108885_1_0_4"/>
<gene>
    <name evidence="3" type="ORF">O987_04775</name>
</gene>
<feature type="domain" description="DUF1468" evidence="2">
    <location>
        <begin position="10"/>
        <end position="154"/>
    </location>
</feature>
<evidence type="ECO:0000256" key="1">
    <source>
        <dbReference type="SAM" id="Phobius"/>
    </source>
</evidence>
<dbReference type="KEGG" id="ctes:O987_04775"/>
<feature type="transmembrane region" description="Helical" evidence="1">
    <location>
        <begin position="41"/>
        <end position="63"/>
    </location>
</feature>
<keyword evidence="1" id="KW-0812">Transmembrane</keyword>
<dbReference type="RefSeq" id="WP_043370989.1">
    <property type="nucleotide sequence ID" value="NZ_CP006704.1"/>
</dbReference>
<feature type="transmembrane region" description="Helical" evidence="1">
    <location>
        <begin position="101"/>
        <end position="119"/>
    </location>
</feature>
<evidence type="ECO:0000313" key="4">
    <source>
        <dbReference type="Proteomes" id="UP000028782"/>
    </source>
</evidence>
<reference evidence="3 4" key="1">
    <citation type="journal article" date="2014" name="Genome Announc.">
        <title>Complete Genome Sequence of Polychlorinated Biphenyl Degrader Comamonas testosteroni TK102 (NBRC 109938).</title>
        <authorList>
            <person name="Fukuda K."/>
            <person name="Hosoyama A."/>
            <person name="Tsuchikane K."/>
            <person name="Ohji S."/>
            <person name="Yamazoe A."/>
            <person name="Fujita N."/>
            <person name="Shintani M."/>
            <person name="Kimbara K."/>
        </authorList>
    </citation>
    <scope>NUCLEOTIDE SEQUENCE [LARGE SCALE GENOMIC DNA]</scope>
    <source>
        <strain evidence="3">TK102</strain>
    </source>
</reference>
<organism evidence="3 4">
    <name type="scientific">Comamonas testosteroni TK102</name>
    <dbReference type="NCBI Taxonomy" id="1392005"/>
    <lineage>
        <taxon>Bacteria</taxon>
        <taxon>Pseudomonadati</taxon>
        <taxon>Pseudomonadota</taxon>
        <taxon>Betaproteobacteria</taxon>
        <taxon>Burkholderiales</taxon>
        <taxon>Comamonadaceae</taxon>
        <taxon>Comamonas</taxon>
    </lineage>
</organism>
<sequence>MKIKSQKDFFSGLMFLAVGLAFAIGASNYTIGTGARMGPGYFPLILGVLMSILGAAICVGGLTKGPEGGDKIGKWAWKPVFFVLAANFAFGILLVGVPAVGIPQFGLIIAIYALVFIASMAGQTFNLKETAILATILAVGSYFAFVWALNLQFPVWPSFIAG</sequence>
<keyword evidence="1" id="KW-0472">Membrane</keyword>
<evidence type="ECO:0000259" key="2">
    <source>
        <dbReference type="Pfam" id="PF07331"/>
    </source>
</evidence>
<feature type="transmembrane region" description="Helical" evidence="1">
    <location>
        <begin position="75"/>
        <end position="95"/>
    </location>
</feature>
<accession>A0A076PEB1</accession>
<proteinExistence type="predicted"/>
<protein>
    <submittedName>
        <fullName evidence="3">Membrane protein</fullName>
    </submittedName>
</protein>